<protein>
    <submittedName>
        <fullName evidence="2">Uncharacterized protein</fullName>
    </submittedName>
</protein>
<dbReference type="NCBIfam" id="NF001031">
    <property type="entry name" value="PRK00111.1"/>
    <property type="match status" value="1"/>
</dbReference>
<sequence length="187" mass="20837">MSEPTKDDSPDPIASAFANLRKEAVKRNGRVPDLSHQIPRRKPDSGSRGKGILRQKGMPTGKDGRRLPRRDTMEGIGSVLNTEIKKRGWRKEIAGGWVISHWADLVGERIASHTRVEMVKDKAVFITCDSTAWATNLRMMQRQILQSIAEQVGADVIAELKIFGPKAPSWRHGPLHVKGRGPRDTYG</sequence>
<dbReference type="Proteomes" id="UP000019222">
    <property type="component" value="Chromosome"/>
</dbReference>
<reference evidence="2 3" key="1">
    <citation type="submission" date="2013-02" db="EMBL/GenBank/DDBJ databases">
        <title>The complete genome sequence of Corynebacterium vitaeruminis DSM 20294.</title>
        <authorList>
            <person name="Ruckert C."/>
            <person name="Albersmeier A."/>
            <person name="Kalinowski J."/>
        </authorList>
    </citation>
    <scope>NUCLEOTIDE SEQUENCE [LARGE SCALE GENOMIC DNA]</scope>
    <source>
        <strain evidence="3">ATCC 10234</strain>
    </source>
</reference>
<dbReference type="PATRIC" id="fig|1224164.3.peg.4"/>
<dbReference type="Pfam" id="PF05258">
    <property type="entry name" value="DciA"/>
    <property type="match status" value="1"/>
</dbReference>
<keyword evidence="3" id="KW-1185">Reference proteome</keyword>
<gene>
    <name evidence="2" type="ORF">B843_00020</name>
</gene>
<organism evidence="2 3">
    <name type="scientific">Corynebacterium vitaeruminis DSM 20294</name>
    <dbReference type="NCBI Taxonomy" id="1224164"/>
    <lineage>
        <taxon>Bacteria</taxon>
        <taxon>Bacillati</taxon>
        <taxon>Actinomycetota</taxon>
        <taxon>Actinomycetes</taxon>
        <taxon>Mycobacteriales</taxon>
        <taxon>Corynebacteriaceae</taxon>
        <taxon>Corynebacterium</taxon>
    </lineage>
</organism>
<dbReference type="AlphaFoldDB" id="W5XXK4"/>
<feature type="region of interest" description="Disordered" evidence="1">
    <location>
        <begin position="25"/>
        <end position="70"/>
    </location>
</feature>
<dbReference type="eggNOG" id="COG5512">
    <property type="taxonomic scope" value="Bacteria"/>
</dbReference>
<dbReference type="PANTHER" id="PTHR36456:SF1">
    <property type="entry name" value="UPF0232 PROTEIN SCO3875"/>
    <property type="match status" value="1"/>
</dbReference>
<accession>W5XXK4</accession>
<name>W5XXK4_9CORY</name>
<dbReference type="KEGG" id="cvt:B843_00020"/>
<evidence type="ECO:0000256" key="1">
    <source>
        <dbReference type="SAM" id="MobiDB-lite"/>
    </source>
</evidence>
<dbReference type="InterPro" id="IPR007922">
    <property type="entry name" value="DciA-like"/>
</dbReference>
<proteinExistence type="predicted"/>
<dbReference type="PANTHER" id="PTHR36456">
    <property type="entry name" value="UPF0232 PROTEIN SCO3875"/>
    <property type="match status" value="1"/>
</dbReference>
<dbReference type="STRING" id="1224164.B843_00020"/>
<evidence type="ECO:0000313" key="3">
    <source>
        <dbReference type="Proteomes" id="UP000019222"/>
    </source>
</evidence>
<evidence type="ECO:0000313" key="2">
    <source>
        <dbReference type="EMBL" id="AHI21400.1"/>
    </source>
</evidence>
<dbReference type="HOGENOM" id="CLU_087206_1_1_11"/>
<dbReference type="RefSeq" id="WP_025251479.1">
    <property type="nucleotide sequence ID" value="NZ_CP004353.1"/>
</dbReference>
<dbReference type="EMBL" id="CP004353">
    <property type="protein sequence ID" value="AHI21400.1"/>
    <property type="molecule type" value="Genomic_DNA"/>
</dbReference>